<keyword evidence="17" id="KW-1185">Reference proteome</keyword>
<keyword evidence="6 13" id="KW-0808">Transferase</keyword>
<keyword evidence="11 13" id="KW-0012">Acyltransferase</keyword>
<dbReference type="GO" id="GO:0044550">
    <property type="term" value="P:secondary metabolite biosynthetic process"/>
    <property type="evidence" value="ECO:0007669"/>
    <property type="project" value="TreeGrafter"/>
</dbReference>
<evidence type="ECO:0000259" key="14">
    <source>
        <dbReference type="Pfam" id="PF08541"/>
    </source>
</evidence>
<protein>
    <recommendedName>
        <fullName evidence="3 13">Beta-ketoacyl-[acyl-carrier-protein] synthase III</fullName>
        <shortName evidence="13">Beta-ketoacyl-ACP synthase III</shortName>
        <shortName evidence="13">KAS III</shortName>
        <ecNumber evidence="3 13">2.3.1.180</ecNumber>
    </recommendedName>
    <alternativeName>
        <fullName evidence="13">3-oxoacyl-[acyl-carrier-protein] synthase 3</fullName>
    </alternativeName>
    <alternativeName>
        <fullName evidence="13">3-oxoacyl-[acyl-carrier-protein] synthase III</fullName>
    </alternativeName>
</protein>
<evidence type="ECO:0000259" key="15">
    <source>
        <dbReference type="Pfam" id="PF08545"/>
    </source>
</evidence>
<dbReference type="UniPathway" id="UPA00094"/>
<dbReference type="NCBIfam" id="NF006829">
    <property type="entry name" value="PRK09352.1"/>
    <property type="match status" value="1"/>
</dbReference>
<sequence>MNTKTNATITAIGGFVPETILDNKTLEKMVDTSDQWITSRTGIKERRILSDKTLATSDMAAFAIKNLIENSNIDPSEIDCLILATSTPDHILAPTASIVCEKAGLKNAWGFDLNAACSGFLYALSVGASLIESNRYQKVLVIGADQMSAIVNYEDRNTCILFGDGAGAVLLEPTSSDLGVIDNVFKTDGNGIQFLSVPAGGSLFPASEETVANKKHFVQQDGRTVFKNAIKGMSSACQEIMERNELASEKIDWIIPHQANLRIIQAVSDALDFPIEKVKINIEKYGNTTAATIPLCLWDFKDDFKAGQNLLITAFGAGFTWGSTFLKWGNLRSNNN</sequence>
<dbReference type="AlphaFoldDB" id="A0A3P3WAH4"/>
<evidence type="ECO:0000313" key="17">
    <source>
        <dbReference type="Proteomes" id="UP000271937"/>
    </source>
</evidence>
<dbReference type="NCBIfam" id="TIGR00747">
    <property type="entry name" value="fabH"/>
    <property type="match status" value="1"/>
</dbReference>
<keyword evidence="7 13" id="KW-0276">Fatty acid metabolism</keyword>
<dbReference type="Gene3D" id="3.40.47.10">
    <property type="match status" value="1"/>
</dbReference>
<evidence type="ECO:0000256" key="10">
    <source>
        <dbReference type="ARBA" id="ARBA00023268"/>
    </source>
</evidence>
<dbReference type="SUPFAM" id="SSF53901">
    <property type="entry name" value="Thiolase-like"/>
    <property type="match status" value="1"/>
</dbReference>
<comment type="subcellular location">
    <subcellularLocation>
        <location evidence="13">Cytoplasm</location>
    </subcellularLocation>
</comment>
<dbReference type="PANTHER" id="PTHR34069">
    <property type="entry name" value="3-OXOACYL-[ACYL-CARRIER-PROTEIN] SYNTHASE 3"/>
    <property type="match status" value="1"/>
</dbReference>
<dbReference type="CDD" id="cd00830">
    <property type="entry name" value="KAS_III"/>
    <property type="match status" value="1"/>
</dbReference>
<dbReference type="Pfam" id="PF08545">
    <property type="entry name" value="ACP_syn_III"/>
    <property type="match status" value="1"/>
</dbReference>
<dbReference type="FunFam" id="3.40.47.10:FF:000004">
    <property type="entry name" value="3-oxoacyl-[acyl-carrier-protein] synthase 3"/>
    <property type="match status" value="1"/>
</dbReference>
<dbReference type="GO" id="GO:0005737">
    <property type="term" value="C:cytoplasm"/>
    <property type="evidence" value="ECO:0007669"/>
    <property type="project" value="UniProtKB-SubCell"/>
</dbReference>
<keyword evidence="9 13" id="KW-0275">Fatty acid biosynthesis</keyword>
<dbReference type="GO" id="GO:0006633">
    <property type="term" value="P:fatty acid biosynthetic process"/>
    <property type="evidence" value="ECO:0007669"/>
    <property type="project" value="UniProtKB-UniRule"/>
</dbReference>
<comment type="domain">
    <text evidence="13">The last Arg residue of the ACP-binding site is essential for the weak association between ACP/AcpP and FabH.</text>
</comment>
<dbReference type="InterPro" id="IPR013747">
    <property type="entry name" value="ACP_syn_III_C"/>
</dbReference>
<comment type="similarity">
    <text evidence="2 13">Belongs to the thiolase-like superfamily. FabH family.</text>
</comment>
<gene>
    <name evidence="13" type="primary">fabH</name>
    <name evidence="16" type="ORF">EG849_07020</name>
</gene>
<reference evidence="16 17" key="1">
    <citation type="submission" date="2018-11" db="EMBL/GenBank/DDBJ databases">
        <title>Flavobacterium sp. nov., YIM 102600 draft genome.</title>
        <authorList>
            <person name="Li G."/>
            <person name="Jiang Y."/>
        </authorList>
    </citation>
    <scope>NUCLEOTIDE SEQUENCE [LARGE SCALE GENOMIC DNA]</scope>
    <source>
        <strain evidence="16 17">YIM 102600</strain>
    </source>
</reference>
<evidence type="ECO:0000256" key="9">
    <source>
        <dbReference type="ARBA" id="ARBA00023160"/>
    </source>
</evidence>
<comment type="catalytic activity">
    <reaction evidence="12">
        <text>malonyl-[ACP] + acetyl-CoA + H(+) = 3-oxobutanoyl-[ACP] + CO2 + CoA</text>
        <dbReference type="Rhea" id="RHEA:12080"/>
        <dbReference type="Rhea" id="RHEA-COMP:9623"/>
        <dbReference type="Rhea" id="RHEA-COMP:9625"/>
        <dbReference type="ChEBI" id="CHEBI:15378"/>
        <dbReference type="ChEBI" id="CHEBI:16526"/>
        <dbReference type="ChEBI" id="CHEBI:57287"/>
        <dbReference type="ChEBI" id="CHEBI:57288"/>
        <dbReference type="ChEBI" id="CHEBI:78449"/>
        <dbReference type="ChEBI" id="CHEBI:78450"/>
        <dbReference type="EC" id="2.3.1.180"/>
    </reaction>
    <physiologicalReaction direction="left-to-right" evidence="12">
        <dbReference type="Rhea" id="RHEA:12081"/>
    </physiologicalReaction>
</comment>
<evidence type="ECO:0000256" key="6">
    <source>
        <dbReference type="ARBA" id="ARBA00022679"/>
    </source>
</evidence>
<evidence type="ECO:0000256" key="12">
    <source>
        <dbReference type="ARBA" id="ARBA00051096"/>
    </source>
</evidence>
<comment type="pathway">
    <text evidence="1 13">Lipid metabolism; fatty acid biosynthesis.</text>
</comment>
<dbReference type="Pfam" id="PF08541">
    <property type="entry name" value="ACP_syn_III_C"/>
    <property type="match status" value="1"/>
</dbReference>
<name>A0A3P3WAH4_9FLAO</name>
<dbReference type="InterPro" id="IPR016039">
    <property type="entry name" value="Thiolase-like"/>
</dbReference>
<evidence type="ECO:0000256" key="13">
    <source>
        <dbReference type="HAMAP-Rule" id="MF_01815"/>
    </source>
</evidence>
<accession>A0A3P3WAH4</accession>
<dbReference type="Proteomes" id="UP000271937">
    <property type="component" value="Unassembled WGS sequence"/>
</dbReference>
<feature type="active site" evidence="13">
    <location>
        <position position="287"/>
    </location>
</feature>
<evidence type="ECO:0000313" key="16">
    <source>
        <dbReference type="EMBL" id="RRJ92162.1"/>
    </source>
</evidence>
<dbReference type="InterPro" id="IPR013751">
    <property type="entry name" value="ACP_syn_III_N"/>
</dbReference>
<feature type="active site" evidence="13">
    <location>
        <position position="117"/>
    </location>
</feature>
<organism evidence="16 17">
    <name type="scientific">Flavobacterium macacae</name>
    <dbReference type="NCBI Taxonomy" id="2488993"/>
    <lineage>
        <taxon>Bacteria</taxon>
        <taxon>Pseudomonadati</taxon>
        <taxon>Bacteroidota</taxon>
        <taxon>Flavobacteriia</taxon>
        <taxon>Flavobacteriales</taxon>
        <taxon>Flavobacteriaceae</taxon>
        <taxon>Flavobacterium</taxon>
    </lineage>
</organism>
<dbReference type="RefSeq" id="WP_125012365.1">
    <property type="nucleotide sequence ID" value="NZ_RQVR01000006.1"/>
</dbReference>
<feature type="active site" evidence="13">
    <location>
        <position position="257"/>
    </location>
</feature>
<evidence type="ECO:0000256" key="1">
    <source>
        <dbReference type="ARBA" id="ARBA00005194"/>
    </source>
</evidence>
<dbReference type="HAMAP" id="MF_01815">
    <property type="entry name" value="FabH"/>
    <property type="match status" value="1"/>
</dbReference>
<dbReference type="InterPro" id="IPR004655">
    <property type="entry name" value="FabH"/>
</dbReference>
<proteinExistence type="inferred from homology"/>
<feature type="domain" description="Beta-ketoacyl-[acyl-carrier-protein] synthase III N-terminal" evidence="15">
    <location>
        <begin position="111"/>
        <end position="189"/>
    </location>
</feature>
<dbReference type="EC" id="2.3.1.180" evidence="3 13"/>
<dbReference type="OrthoDB" id="9815506at2"/>
<comment type="caution">
    <text evidence="16">The sequence shown here is derived from an EMBL/GenBank/DDBJ whole genome shotgun (WGS) entry which is preliminary data.</text>
</comment>
<comment type="subunit">
    <text evidence="13">Homodimer.</text>
</comment>
<evidence type="ECO:0000256" key="3">
    <source>
        <dbReference type="ARBA" id="ARBA00012333"/>
    </source>
</evidence>
<dbReference type="PANTHER" id="PTHR34069:SF2">
    <property type="entry name" value="BETA-KETOACYL-[ACYL-CARRIER-PROTEIN] SYNTHASE III"/>
    <property type="match status" value="1"/>
</dbReference>
<dbReference type="GO" id="GO:0033818">
    <property type="term" value="F:beta-ketoacyl-acyl-carrier-protein synthase III activity"/>
    <property type="evidence" value="ECO:0007669"/>
    <property type="project" value="UniProtKB-UniRule"/>
</dbReference>
<keyword evidence="10 13" id="KW-0511">Multifunctional enzyme</keyword>
<dbReference type="EMBL" id="RQVR01000006">
    <property type="protein sequence ID" value="RRJ92162.1"/>
    <property type="molecule type" value="Genomic_DNA"/>
</dbReference>
<keyword evidence="8 13" id="KW-0443">Lipid metabolism</keyword>
<evidence type="ECO:0000256" key="11">
    <source>
        <dbReference type="ARBA" id="ARBA00023315"/>
    </source>
</evidence>
<keyword evidence="4 13" id="KW-0963">Cytoplasm</keyword>
<evidence type="ECO:0000256" key="8">
    <source>
        <dbReference type="ARBA" id="ARBA00023098"/>
    </source>
</evidence>
<feature type="region of interest" description="ACP-binding" evidence="13">
    <location>
        <begin position="258"/>
        <end position="262"/>
    </location>
</feature>
<evidence type="ECO:0000256" key="2">
    <source>
        <dbReference type="ARBA" id="ARBA00008642"/>
    </source>
</evidence>
<keyword evidence="5 13" id="KW-0444">Lipid biosynthesis</keyword>
<comment type="function">
    <text evidence="13">Catalyzes the condensation reaction of fatty acid synthesis by the addition to an acyl acceptor of two carbons from malonyl-ACP. Catalyzes the first condensation reaction which initiates fatty acid synthesis and may therefore play a role in governing the total rate of fatty acid production. Possesses both acetoacetyl-ACP synthase and acetyl transacylase activities. Its substrate specificity determines the biosynthesis of branched-chain and/or straight-chain of fatty acids.</text>
</comment>
<dbReference type="GO" id="GO:0004315">
    <property type="term" value="F:3-oxoacyl-[acyl-carrier-protein] synthase activity"/>
    <property type="evidence" value="ECO:0007669"/>
    <property type="project" value="InterPro"/>
</dbReference>
<evidence type="ECO:0000256" key="4">
    <source>
        <dbReference type="ARBA" id="ARBA00022490"/>
    </source>
</evidence>
<evidence type="ECO:0000256" key="5">
    <source>
        <dbReference type="ARBA" id="ARBA00022516"/>
    </source>
</evidence>
<feature type="domain" description="Beta-ketoacyl-[acyl-carrier-protein] synthase III C-terminal" evidence="14">
    <location>
        <begin position="241"/>
        <end position="328"/>
    </location>
</feature>
<evidence type="ECO:0000256" key="7">
    <source>
        <dbReference type="ARBA" id="ARBA00022832"/>
    </source>
</evidence>